<evidence type="ECO:0000313" key="3">
    <source>
        <dbReference type="Proteomes" id="UP000054279"/>
    </source>
</evidence>
<sequence>MATLFQFLPGMPQLAVLNALFAGAGVPLHFRDDAALHDENHNQGAAMQQPNEKHPGPEQQKDKDPVENLQLYLMLANLPPLELGHSAPPLGVLGHRMHLNKLAVAPSQHRARFEKILPPNKSIVYQNAVLKFCNSLIPGQDAPLPDGSPATGYMLSMASPRFNIPTMGLLPPNSLNELALWFTMVPFQTMTRLLHLVFPTTRGWDFTFVPYALQFDRPVGKQDGSDAGTGPDPDGELWCTYVWRKRPEKKMELERYYRVGEDGIGREEILGECKVVMAVQPPWICSEADLKAFVKTTEIQPYNVWDPEENLPYKSGERIWAKLWDTCARHRCRHWVLSTYHGWVFGAFSEGFSAGQIFTHLPWDISQPTVLQCLVYHVASAMELADNIVPFYPEPVLCIEEMPKYIPPSDRNPDIEYPDSGSDWDGMDDEPDISAGCSQYFAGGAISAWGSQQACELPYNPVRLAPRPLNLTETNIIGEIPHYNPVFVTRMPASRTNQIFEWHEEVRESREPEAPITLGEMVDEVIQRLPSPTPSEALTNVEIFESAAEPNTDLVMTMETPWSCSGKVLFGIREAPEDDNDADDEMNV</sequence>
<dbReference type="OrthoDB" id="2579508at2759"/>
<proteinExistence type="predicted"/>
<dbReference type="HOGENOM" id="CLU_463940_0_0_1"/>
<gene>
    <name evidence="2" type="ORF">M422DRAFT_785790</name>
</gene>
<feature type="region of interest" description="Disordered" evidence="1">
    <location>
        <begin position="43"/>
        <end position="63"/>
    </location>
</feature>
<reference evidence="2 3" key="1">
    <citation type="submission" date="2014-06" db="EMBL/GenBank/DDBJ databases">
        <title>Evolutionary Origins and Diversification of the Mycorrhizal Mutualists.</title>
        <authorList>
            <consortium name="DOE Joint Genome Institute"/>
            <consortium name="Mycorrhizal Genomics Consortium"/>
            <person name="Kohler A."/>
            <person name="Kuo A."/>
            <person name="Nagy L.G."/>
            <person name="Floudas D."/>
            <person name="Copeland A."/>
            <person name="Barry K.W."/>
            <person name="Cichocki N."/>
            <person name="Veneault-Fourrey C."/>
            <person name="LaButti K."/>
            <person name="Lindquist E.A."/>
            <person name="Lipzen A."/>
            <person name="Lundell T."/>
            <person name="Morin E."/>
            <person name="Murat C."/>
            <person name="Riley R."/>
            <person name="Ohm R."/>
            <person name="Sun H."/>
            <person name="Tunlid A."/>
            <person name="Henrissat B."/>
            <person name="Grigoriev I.V."/>
            <person name="Hibbett D.S."/>
            <person name="Martin F."/>
        </authorList>
    </citation>
    <scope>NUCLEOTIDE SEQUENCE [LARGE SCALE GENOMIC DNA]</scope>
    <source>
        <strain evidence="2 3">SS14</strain>
    </source>
</reference>
<dbReference type="Proteomes" id="UP000054279">
    <property type="component" value="Unassembled WGS sequence"/>
</dbReference>
<dbReference type="EMBL" id="KN837461">
    <property type="protein sequence ID" value="KIJ24734.1"/>
    <property type="molecule type" value="Genomic_DNA"/>
</dbReference>
<keyword evidence="3" id="KW-1185">Reference proteome</keyword>
<accession>A0A0C9TS75</accession>
<evidence type="ECO:0000256" key="1">
    <source>
        <dbReference type="SAM" id="MobiDB-lite"/>
    </source>
</evidence>
<dbReference type="AlphaFoldDB" id="A0A0C9TS75"/>
<evidence type="ECO:0000313" key="2">
    <source>
        <dbReference type="EMBL" id="KIJ24734.1"/>
    </source>
</evidence>
<name>A0A0C9TS75_SPHS4</name>
<protein>
    <submittedName>
        <fullName evidence="2">Uncharacterized protein</fullName>
    </submittedName>
</protein>
<organism evidence="2 3">
    <name type="scientific">Sphaerobolus stellatus (strain SS14)</name>
    <dbReference type="NCBI Taxonomy" id="990650"/>
    <lineage>
        <taxon>Eukaryota</taxon>
        <taxon>Fungi</taxon>
        <taxon>Dikarya</taxon>
        <taxon>Basidiomycota</taxon>
        <taxon>Agaricomycotina</taxon>
        <taxon>Agaricomycetes</taxon>
        <taxon>Phallomycetidae</taxon>
        <taxon>Geastrales</taxon>
        <taxon>Sphaerobolaceae</taxon>
        <taxon>Sphaerobolus</taxon>
    </lineage>
</organism>
<feature type="compositionally biased region" description="Basic and acidic residues" evidence="1">
    <location>
        <begin position="51"/>
        <end position="63"/>
    </location>
</feature>